<accession>A0A3P1CJQ0</accession>
<keyword evidence="2" id="KW-1185">Reference proteome</keyword>
<sequence length="65" mass="7563">MKFIKLNIGKEERMINLTHVQEILPENKPEGVKARVVYTSGEILPVEDSFSHIHYLLHLNHLITK</sequence>
<dbReference type="AlphaFoldDB" id="A0A3P1CJQ0"/>
<comment type="caution">
    <text evidence="1">The sequence shown here is derived from an EMBL/GenBank/DDBJ whole genome shotgun (WGS) entry which is preliminary data.</text>
</comment>
<reference evidence="1 2" key="1">
    <citation type="submission" date="2018-11" db="EMBL/GenBank/DDBJ databases">
        <authorList>
            <person name="Zhou Z."/>
            <person name="Wang G."/>
        </authorList>
    </citation>
    <scope>NUCLEOTIDE SEQUENCE [LARGE SCALE GENOMIC DNA]</scope>
    <source>
        <strain evidence="1 2">KCTC42998</strain>
    </source>
</reference>
<evidence type="ECO:0000313" key="1">
    <source>
        <dbReference type="EMBL" id="RRB13458.1"/>
    </source>
</evidence>
<organism evidence="1 2">
    <name type="scientific">Larkinella knui</name>
    <dbReference type="NCBI Taxonomy" id="2025310"/>
    <lineage>
        <taxon>Bacteria</taxon>
        <taxon>Pseudomonadati</taxon>
        <taxon>Bacteroidota</taxon>
        <taxon>Cytophagia</taxon>
        <taxon>Cytophagales</taxon>
        <taxon>Spirosomataceae</taxon>
        <taxon>Larkinella</taxon>
    </lineage>
</organism>
<dbReference type="EMBL" id="RQJP01000003">
    <property type="protein sequence ID" value="RRB13458.1"/>
    <property type="molecule type" value="Genomic_DNA"/>
</dbReference>
<protein>
    <submittedName>
        <fullName evidence="1">Uncharacterized protein</fullName>
    </submittedName>
</protein>
<dbReference type="RefSeq" id="WP_124907356.1">
    <property type="nucleotide sequence ID" value="NZ_RQJP01000003.1"/>
</dbReference>
<proteinExistence type="predicted"/>
<evidence type="ECO:0000313" key="2">
    <source>
        <dbReference type="Proteomes" id="UP000274271"/>
    </source>
</evidence>
<name>A0A3P1CJQ0_9BACT</name>
<gene>
    <name evidence="1" type="ORF">EHT87_14375</name>
</gene>
<dbReference type="Proteomes" id="UP000274271">
    <property type="component" value="Unassembled WGS sequence"/>
</dbReference>